<dbReference type="InterPro" id="IPR029295">
    <property type="entry name" value="SnAC"/>
</dbReference>
<dbReference type="PROSITE" id="PS51194">
    <property type="entry name" value="HELICASE_CTER"/>
    <property type="match status" value="1"/>
</dbReference>
<dbReference type="Gene3D" id="3.40.50.300">
    <property type="entry name" value="P-loop containing nucleotide triphosphate hydrolases"/>
    <property type="match status" value="1"/>
</dbReference>
<dbReference type="Gene3D" id="1.20.920.10">
    <property type="entry name" value="Bromodomain-like"/>
    <property type="match status" value="1"/>
</dbReference>
<feature type="compositionally biased region" description="Polar residues" evidence="13">
    <location>
        <begin position="74"/>
        <end position="92"/>
    </location>
</feature>
<keyword evidence="11" id="KW-0539">Nucleus</keyword>
<comment type="subcellular location">
    <subcellularLocation>
        <location evidence="1">Nucleus</location>
    </subcellularLocation>
</comment>
<dbReference type="GO" id="GO:0006355">
    <property type="term" value="P:regulation of DNA-templated transcription"/>
    <property type="evidence" value="ECO:0007669"/>
    <property type="project" value="InterPro"/>
</dbReference>
<feature type="region of interest" description="Disordered" evidence="13">
    <location>
        <begin position="402"/>
        <end position="423"/>
    </location>
</feature>
<sequence>MSTPYVNPSFLRGLTKENVRAIYRRWQFLKSQGATEESNPEFAHLTSVLRSIQKIQYTARLQQISKQNQLSQAANVGSSAANETPSRDQNPMLSHASPALPNVHPGHPPDTITPSSVPPDASVNFMNTHNEVPHPDPSYPHQGNSTSPSRVFPNNYSANVPGVNTMNSLNYYRSNLHNTDASMNTNAHGMMPNQYPGSQSMDAAFSGNPPGAMYNNPIDSTSLANGNRPPSAPSNQTSSVEQNSNINPYAGKRLSNAVPMQPMMDRRASLSVNPRRSSTPGASMPTPPYTNYKGDSLPPHPVTYSPSYPSQSNFPTPSNVNTENVSVPLPYSYGRPPSSSNFPGDPSVNGNPYMASDNALNPGPSIASGGPQVALATSVSPNMLPSDPTSAREFAADRLQPTKGRSPAMNVGNPYTPSLPKPQPTTFNPAQLSLLKNQIIAYNSLNSPFGQIPQPIQKAIFGKTLPEVPENLLVKQQNRLNQTKVDEPSASLTPQKETPPADMHFAQKRNSQSRFESGKLNSKDVKDSVSPHISAKENIMKPVVSPVTYSSCVDPNSYIQAPISYERFSSAENMKLVPSLLSSGLSWDFIFRNSEVAIACSVGDRINSLEDLSAAKGKSNSSENESLDTKRMIELRCLRLLQKQRDLRCAVSSTIQQSEVLAAGNLRNMFRKVKHQSLQEANVTLSVAEQQNNAHALKQKEKLFSRLRSVLQHGQSVSNKASIRKQKYTQLGKDVMSLHSHYEKEEKKRIEKSARERLQALRADDEAAYLELVDKAKDSRITHLLRQTDSFLESLTEAVRLQQSTIYGGNTAGKEAKSSTAPTEDEDKLSMDYYNVAHRIHEEAEQPKIFVGGNLKDYQLKGLEWMLSLYNNNLNGILADEMGLGKTVQTIAFITYLMEKKNNPGPFLIIVPLSTLTNWNLEFEKWAPSVTKITYRGPPQLRKAYQMQIKSNNFNVLLTTFDYIIKDRPLLSKVKWLYSIIDEGHRLKNTQSKLTSTLCYYYHSQYRLILTGTPLQNNLPELWALLNVVLPKIFNSVKSFDEWFNTPFANTGGQDKFELTEEESLLVIKRLHKVLRPFLFRRLKKDVESELPDKVEKVIKCPLSGLQFKLYQQMKKHGILFVASDKGKTGMKGLQNTVMQLKKICNHPFIFEEVERAIDPSGTNYDLLWRAAGKFELLDRILPKLFQTGHKTLIFFQMTQIMTIMEDYLRYRNWKYLRLDGSTKSEDRSDLLSQFNDPASDVYVFMLSTRAGGLGLNLQTADTVIIFDTDWNPHQDLQAQDRAHRIGQTKEVRILRLISEKSIEENILSRAQFKLDLDGKVIQAGKFDNKSTPEEREAFLRSLLEHDGEEDNDLGYSELQNDELNELISRTDNELELFRKIDQERAINDVYGKGKSLDRLLSVSELPSIYRAEVDHVVKEASVDIPFDAGRQKRQRASISYAEPGFEDAFEEGSKSDMPRRRGRPRKKLALDNLNYSGPLIYESRSSKRASQDPSTHKYEALQRCLKEIYESIFYLQDETGRLVNGLFLYPPSRKLYPDYYVIIKHPIALGKIGRSIKNGKYTDLQGLVSDFMLMFSNAYTYNEEFSPVYEDAKFMERSLTSILEKFEREKIFEKYENEELAKLKVEPKIDNGKDPLEIESNLDTVANDTEFEMDQDYDDLTSEE</sequence>
<feature type="domain" description="Helicase ATP-binding" evidence="15">
    <location>
        <begin position="867"/>
        <end position="1032"/>
    </location>
</feature>
<evidence type="ECO:0000256" key="10">
    <source>
        <dbReference type="ARBA" id="ARBA00023163"/>
    </source>
</evidence>
<evidence type="ECO:0000259" key="18">
    <source>
        <dbReference type="PROSITE" id="PS51666"/>
    </source>
</evidence>
<evidence type="ECO:0000313" key="20">
    <source>
        <dbReference type="Proteomes" id="UP001212411"/>
    </source>
</evidence>
<evidence type="ECO:0000256" key="2">
    <source>
        <dbReference type="ARBA" id="ARBA00007025"/>
    </source>
</evidence>
<keyword evidence="8" id="KW-0805">Transcription regulation</keyword>
<evidence type="ECO:0000256" key="3">
    <source>
        <dbReference type="ARBA" id="ARBA00022741"/>
    </source>
</evidence>
<dbReference type="GO" id="GO:0040029">
    <property type="term" value="P:epigenetic regulation of gene expression"/>
    <property type="evidence" value="ECO:0007669"/>
    <property type="project" value="UniProtKB-ARBA"/>
</dbReference>
<dbReference type="PROSITE" id="PS51666">
    <property type="entry name" value="QLQ"/>
    <property type="match status" value="1"/>
</dbReference>
<evidence type="ECO:0000259" key="17">
    <source>
        <dbReference type="PROSITE" id="PS51204"/>
    </source>
</evidence>
<gene>
    <name evidence="19" type="primary">snf22</name>
    <name evidence="19" type="ORF">SOMG_04837</name>
</gene>
<dbReference type="GO" id="GO:0016887">
    <property type="term" value="F:ATP hydrolysis activity"/>
    <property type="evidence" value="ECO:0007669"/>
    <property type="project" value="UniProtKB-ARBA"/>
</dbReference>
<dbReference type="SMART" id="SM01314">
    <property type="entry name" value="SnAC"/>
    <property type="match status" value="1"/>
</dbReference>
<dbReference type="RefSeq" id="XP_056038960.1">
    <property type="nucleotide sequence ID" value="XM_056183614.1"/>
</dbReference>
<dbReference type="InterPro" id="IPR014012">
    <property type="entry name" value="HSA_dom"/>
</dbReference>
<dbReference type="InterPro" id="IPR001487">
    <property type="entry name" value="Bromodomain"/>
</dbReference>
<dbReference type="FunFam" id="3.40.50.300:FF:000843">
    <property type="entry name" value="Chromatin structure-remodeling complex subunit snf21"/>
    <property type="match status" value="1"/>
</dbReference>
<dbReference type="Pfam" id="PF08880">
    <property type="entry name" value="QLQ"/>
    <property type="match status" value="1"/>
</dbReference>
<dbReference type="FunFam" id="3.40.50.10810:FF:000008">
    <property type="entry name" value="Chromatin structure-remodeling complex subunit snf21"/>
    <property type="match status" value="1"/>
</dbReference>
<dbReference type="InterPro" id="IPR036427">
    <property type="entry name" value="Bromodomain-like_sf"/>
</dbReference>
<dbReference type="InterPro" id="IPR014978">
    <property type="entry name" value="Gln-Leu-Gln_QLQ"/>
</dbReference>
<dbReference type="PRINTS" id="PR00503">
    <property type="entry name" value="BROMODOMAIN"/>
</dbReference>
<feature type="domain" description="QLQ" evidence="18">
    <location>
        <begin position="426"/>
        <end position="462"/>
    </location>
</feature>
<keyword evidence="9 12" id="KW-0103">Bromodomain</keyword>
<dbReference type="InterPro" id="IPR001650">
    <property type="entry name" value="Helicase_C-like"/>
</dbReference>
<feature type="region of interest" description="Disordered" evidence="13">
    <location>
        <begin position="479"/>
        <end position="528"/>
    </location>
</feature>
<dbReference type="PROSITE" id="PS51204">
    <property type="entry name" value="HSA"/>
    <property type="match status" value="1"/>
</dbReference>
<feature type="domain" description="Bromo" evidence="14">
    <location>
        <begin position="1520"/>
        <end position="1590"/>
    </location>
</feature>
<keyword evidence="3" id="KW-0547">Nucleotide-binding</keyword>
<dbReference type="InterPro" id="IPR027417">
    <property type="entry name" value="P-loop_NTPase"/>
</dbReference>
<evidence type="ECO:0000259" key="16">
    <source>
        <dbReference type="PROSITE" id="PS51194"/>
    </source>
</evidence>
<name>A0AAF0AXE7_9SCHI</name>
<feature type="region of interest" description="Disordered" evidence="13">
    <location>
        <begin position="184"/>
        <end position="348"/>
    </location>
</feature>
<evidence type="ECO:0000256" key="11">
    <source>
        <dbReference type="ARBA" id="ARBA00023242"/>
    </source>
</evidence>
<dbReference type="GO" id="GO:0005634">
    <property type="term" value="C:nucleus"/>
    <property type="evidence" value="ECO:0007669"/>
    <property type="project" value="UniProtKB-SubCell"/>
</dbReference>
<dbReference type="EMBL" id="CP115613">
    <property type="protein sequence ID" value="WBW74717.1"/>
    <property type="molecule type" value="Genomic_DNA"/>
</dbReference>
<dbReference type="PROSITE" id="PS50014">
    <property type="entry name" value="BROMODOMAIN_2"/>
    <property type="match status" value="1"/>
</dbReference>
<keyword evidence="10" id="KW-0804">Transcription</keyword>
<feature type="region of interest" description="Disordered" evidence="13">
    <location>
        <begin position="74"/>
        <end position="149"/>
    </location>
</feature>
<dbReference type="InterPro" id="IPR049730">
    <property type="entry name" value="SNF2/RAD54-like_C"/>
</dbReference>
<organism evidence="19 20">
    <name type="scientific">Schizosaccharomyces osmophilus</name>
    <dbReference type="NCBI Taxonomy" id="2545709"/>
    <lineage>
        <taxon>Eukaryota</taxon>
        <taxon>Fungi</taxon>
        <taxon>Dikarya</taxon>
        <taxon>Ascomycota</taxon>
        <taxon>Taphrinomycotina</taxon>
        <taxon>Schizosaccharomycetes</taxon>
        <taxon>Schizosaccharomycetales</taxon>
        <taxon>Schizosaccharomycetaceae</taxon>
        <taxon>Schizosaccharomyces</taxon>
    </lineage>
</organism>
<dbReference type="Gene3D" id="3.40.50.10810">
    <property type="entry name" value="Tandem AAA-ATPase domain"/>
    <property type="match status" value="1"/>
</dbReference>
<feature type="compositionally biased region" description="Polar residues" evidence="13">
    <location>
        <begin position="233"/>
        <end position="247"/>
    </location>
</feature>
<protein>
    <submittedName>
        <fullName evidence="19">SWI/SNF ATP-dependent chromatin remodeler Snf22</fullName>
    </submittedName>
</protein>
<keyword evidence="7" id="KW-0156">Chromatin regulator</keyword>
<dbReference type="SMART" id="SM00490">
    <property type="entry name" value="HELICc"/>
    <property type="match status" value="1"/>
</dbReference>
<dbReference type="GO" id="GO:0042393">
    <property type="term" value="F:histone binding"/>
    <property type="evidence" value="ECO:0007669"/>
    <property type="project" value="InterPro"/>
</dbReference>
<evidence type="ECO:0000256" key="6">
    <source>
        <dbReference type="ARBA" id="ARBA00022840"/>
    </source>
</evidence>
<keyword evidence="5" id="KW-0347">Helicase</keyword>
<evidence type="ECO:0000256" key="8">
    <source>
        <dbReference type="ARBA" id="ARBA00023015"/>
    </source>
</evidence>
<evidence type="ECO:0000256" key="12">
    <source>
        <dbReference type="PROSITE-ProRule" id="PRU00035"/>
    </source>
</evidence>
<keyword evidence="4" id="KW-0378">Hydrolase</keyword>
<dbReference type="CDD" id="cd18793">
    <property type="entry name" value="SF2_C_SNF"/>
    <property type="match status" value="1"/>
</dbReference>
<dbReference type="Pfam" id="PF00176">
    <property type="entry name" value="SNF2-rel_dom"/>
    <property type="match status" value="1"/>
</dbReference>
<dbReference type="InterPro" id="IPR000330">
    <property type="entry name" value="SNF2_N"/>
</dbReference>
<evidence type="ECO:0000256" key="13">
    <source>
        <dbReference type="SAM" id="MobiDB-lite"/>
    </source>
</evidence>
<evidence type="ECO:0000313" key="19">
    <source>
        <dbReference type="EMBL" id="WBW74717.1"/>
    </source>
</evidence>
<feature type="domain" description="HSA" evidence="17">
    <location>
        <begin position="691"/>
        <end position="763"/>
    </location>
</feature>
<accession>A0AAF0AXE7</accession>
<dbReference type="Proteomes" id="UP001212411">
    <property type="component" value="Chromosome 3"/>
</dbReference>
<dbReference type="SUPFAM" id="SSF47370">
    <property type="entry name" value="Bromodomain"/>
    <property type="match status" value="1"/>
</dbReference>
<dbReference type="GO" id="GO:0006366">
    <property type="term" value="P:transcription by RNA polymerase II"/>
    <property type="evidence" value="ECO:0007669"/>
    <property type="project" value="UniProtKB-ARBA"/>
</dbReference>
<dbReference type="Gene3D" id="1.20.5.170">
    <property type="match status" value="1"/>
</dbReference>
<dbReference type="CDD" id="cd17996">
    <property type="entry name" value="DEXHc_SMARCA2_SMARCA4"/>
    <property type="match status" value="1"/>
</dbReference>
<proteinExistence type="inferred from homology"/>
<keyword evidence="6" id="KW-0067">ATP-binding</keyword>
<evidence type="ECO:0000256" key="4">
    <source>
        <dbReference type="ARBA" id="ARBA00022801"/>
    </source>
</evidence>
<feature type="compositionally biased region" description="Polar residues" evidence="13">
    <location>
        <begin position="304"/>
        <end position="325"/>
    </location>
</feature>
<dbReference type="GO" id="GO:0005524">
    <property type="term" value="F:ATP binding"/>
    <property type="evidence" value="ECO:0007669"/>
    <property type="project" value="UniProtKB-KW"/>
</dbReference>
<dbReference type="InterPro" id="IPR038718">
    <property type="entry name" value="SNF2-like_sf"/>
</dbReference>
<dbReference type="SMART" id="SM00951">
    <property type="entry name" value="QLQ"/>
    <property type="match status" value="1"/>
</dbReference>
<evidence type="ECO:0000259" key="14">
    <source>
        <dbReference type="PROSITE" id="PS50014"/>
    </source>
</evidence>
<reference evidence="19 20" key="1">
    <citation type="journal article" date="2023" name="G3 (Bethesda)">
        <title>A high-quality reference genome for the fission yeast Schizosaccharomyces osmophilus.</title>
        <authorList>
            <person name="Jia G.S."/>
            <person name="Zhang W.C."/>
            <person name="Liang Y."/>
            <person name="Liu X.H."/>
            <person name="Rhind N."/>
            <person name="Pidoux A."/>
            <person name="Brysch-Herzberg M."/>
            <person name="Du L.L."/>
        </authorList>
    </citation>
    <scope>NUCLEOTIDE SEQUENCE [LARGE SCALE GENOMIC DNA]</scope>
    <source>
        <strain evidence="19 20">CBS 15793</strain>
    </source>
</reference>
<dbReference type="SMART" id="SM00487">
    <property type="entry name" value="DEXDc"/>
    <property type="match status" value="1"/>
</dbReference>
<dbReference type="Pfam" id="PF07529">
    <property type="entry name" value="HSA"/>
    <property type="match status" value="1"/>
</dbReference>
<dbReference type="PROSITE" id="PS00633">
    <property type="entry name" value="BROMODOMAIN_1"/>
    <property type="match status" value="1"/>
</dbReference>
<keyword evidence="20" id="KW-1185">Reference proteome</keyword>
<feature type="domain" description="Helicase C-terminal" evidence="16">
    <location>
        <begin position="1177"/>
        <end position="1328"/>
    </location>
</feature>
<dbReference type="InterPro" id="IPR014001">
    <property type="entry name" value="Helicase_ATP-bd"/>
</dbReference>
<dbReference type="KEGG" id="som:SOMG_04837"/>
<dbReference type="SUPFAM" id="SSF52540">
    <property type="entry name" value="P-loop containing nucleoside triphosphate hydrolases"/>
    <property type="match status" value="2"/>
</dbReference>
<evidence type="ECO:0000259" key="15">
    <source>
        <dbReference type="PROSITE" id="PS51192"/>
    </source>
</evidence>
<dbReference type="Pfam" id="PF00439">
    <property type="entry name" value="Bromodomain"/>
    <property type="match status" value="1"/>
</dbReference>
<feature type="compositionally biased region" description="Polar residues" evidence="13">
    <location>
        <begin position="270"/>
        <end position="281"/>
    </location>
</feature>
<evidence type="ECO:0000256" key="5">
    <source>
        <dbReference type="ARBA" id="ARBA00022806"/>
    </source>
</evidence>
<dbReference type="InterPro" id="IPR018359">
    <property type="entry name" value="Bromodomain_CS"/>
</dbReference>
<evidence type="ECO:0000256" key="1">
    <source>
        <dbReference type="ARBA" id="ARBA00004123"/>
    </source>
</evidence>
<dbReference type="SMART" id="SM00297">
    <property type="entry name" value="BROMO"/>
    <property type="match status" value="1"/>
</dbReference>
<dbReference type="PROSITE" id="PS51192">
    <property type="entry name" value="HELICASE_ATP_BIND_1"/>
    <property type="match status" value="1"/>
</dbReference>
<dbReference type="PANTHER" id="PTHR10799">
    <property type="entry name" value="SNF2/RAD54 HELICASE FAMILY"/>
    <property type="match status" value="1"/>
</dbReference>
<comment type="similarity">
    <text evidence="2">Belongs to the SNF2/RAD54 helicase family.</text>
</comment>
<dbReference type="GO" id="GO:0004386">
    <property type="term" value="F:helicase activity"/>
    <property type="evidence" value="ECO:0007669"/>
    <property type="project" value="UniProtKB-KW"/>
</dbReference>
<evidence type="ECO:0000256" key="7">
    <source>
        <dbReference type="ARBA" id="ARBA00022853"/>
    </source>
</evidence>
<dbReference type="GeneID" id="80878303"/>
<dbReference type="Pfam" id="PF00271">
    <property type="entry name" value="Helicase_C"/>
    <property type="match status" value="1"/>
</dbReference>
<evidence type="ECO:0000256" key="9">
    <source>
        <dbReference type="ARBA" id="ARBA00023117"/>
    </source>
</evidence>